<sequence length="342" mass="36099">MFTDEAALEERLATPSPALVADLAGLDGDLLVLGAGGKMGPSLCRLARRALDAAGRTDVAVHAVSRWSDPEAARALEADGVRTVAFDLMDPEADLGTLPDAGNIVFMVGAKFGSAGAPSHAWAVNAAMPDRVARRWPTARIAAFSTGNVYPLVPVGSAGCTEDDPVGPVGEYAMSCLGRERIFGHAALTRGTPVALIRLNYAVDLRYGVLADIASRVLAGEPVDVTTGHANVVWQGYANEVALRSLKHATDGDGFTVNLTGPETASVRRLAHWFAAEFGKEPSFAGTEAPTALLSDAGRCHALFGYPDVPLRTLVGWQADWLRRGLPLSGKPTKFQVRDGRF</sequence>
<dbReference type="RefSeq" id="WP_353940916.1">
    <property type="nucleotide sequence ID" value="NZ_CP159534.1"/>
</dbReference>
<evidence type="ECO:0000313" key="1">
    <source>
        <dbReference type="EMBL" id="XCJ69231.1"/>
    </source>
</evidence>
<gene>
    <name evidence="1" type="ORF">ABII15_04260</name>
</gene>
<accession>A0AAU8IM92</accession>
<dbReference type="KEGG" id="stac:ABII15_04260"/>
<protein>
    <submittedName>
        <fullName evidence="1">Epimerase</fullName>
    </submittedName>
</protein>
<dbReference type="SUPFAM" id="SSF51735">
    <property type="entry name" value="NAD(P)-binding Rossmann-fold domains"/>
    <property type="match status" value="1"/>
</dbReference>
<dbReference type="AlphaFoldDB" id="A0AAU8IM92"/>
<proteinExistence type="predicted"/>
<organism evidence="1">
    <name type="scientific">Streptomyces tabacisoli</name>
    <dbReference type="NCBI Taxonomy" id="3156398"/>
    <lineage>
        <taxon>Bacteria</taxon>
        <taxon>Bacillati</taxon>
        <taxon>Actinomycetota</taxon>
        <taxon>Actinomycetes</taxon>
        <taxon>Kitasatosporales</taxon>
        <taxon>Streptomycetaceae</taxon>
        <taxon>Streptomyces</taxon>
    </lineage>
</organism>
<name>A0AAU8IM92_9ACTN</name>
<dbReference type="EMBL" id="CP159534">
    <property type="protein sequence ID" value="XCJ69231.1"/>
    <property type="molecule type" value="Genomic_DNA"/>
</dbReference>
<dbReference type="Gene3D" id="3.40.50.720">
    <property type="entry name" value="NAD(P)-binding Rossmann-like Domain"/>
    <property type="match status" value="1"/>
</dbReference>
<dbReference type="InterPro" id="IPR036291">
    <property type="entry name" value="NAD(P)-bd_dom_sf"/>
</dbReference>
<reference evidence="1" key="1">
    <citation type="submission" date="2024-06" db="EMBL/GenBank/DDBJ databases">
        <title>Streptomyces sp. strain HUAS MG91 genome sequences.</title>
        <authorList>
            <person name="Mo P."/>
        </authorList>
    </citation>
    <scope>NUCLEOTIDE SEQUENCE</scope>
    <source>
        <strain evidence="1">HUAS MG91</strain>
    </source>
</reference>